<dbReference type="Proteomes" id="UP000195947">
    <property type="component" value="Unassembled WGS sequence"/>
</dbReference>
<evidence type="ECO:0000259" key="3">
    <source>
        <dbReference type="PROSITE" id="PS50977"/>
    </source>
</evidence>
<dbReference type="Proteomes" id="UP000199686">
    <property type="component" value="Unassembled WGS sequence"/>
</dbReference>
<dbReference type="Pfam" id="PF14278">
    <property type="entry name" value="TetR_C_8"/>
    <property type="match status" value="1"/>
</dbReference>
<evidence type="ECO:0000313" key="6">
    <source>
        <dbReference type="Proteomes" id="UP000195947"/>
    </source>
</evidence>
<dbReference type="GO" id="GO:0003677">
    <property type="term" value="F:DNA binding"/>
    <property type="evidence" value="ECO:0007669"/>
    <property type="project" value="UniProtKB-UniRule"/>
</dbReference>
<dbReference type="EMBL" id="FOQC01000070">
    <property type="protein sequence ID" value="SFI19150.1"/>
    <property type="molecule type" value="Genomic_DNA"/>
</dbReference>
<evidence type="ECO:0000313" key="5">
    <source>
        <dbReference type="EMBL" id="SFI19150.1"/>
    </source>
</evidence>
<sequence>MLNESNSKSARRTKLLFKDALMRLLETESFACISVKDIVETADYNRTTFYNHYYDKFDLLDDVTQDLLDGLAIAVKESFESYHKMHLMSMKSADITFFDYVYQHRNLIYNCKKNETKKDLSHICAQTIYDKLIEIWTPLVSMTEQQLTSYAKIFSYTLVGTIHGWIYEDFVTPPDKIREEFMHFYNHAHNHNLK</sequence>
<dbReference type="InterPro" id="IPR009057">
    <property type="entry name" value="Homeodomain-like_sf"/>
</dbReference>
<evidence type="ECO:0000313" key="7">
    <source>
        <dbReference type="Proteomes" id="UP000199686"/>
    </source>
</evidence>
<dbReference type="InterPro" id="IPR039532">
    <property type="entry name" value="TetR_C_Firmicutes"/>
</dbReference>
<proteinExistence type="predicted"/>
<dbReference type="AlphaFoldDB" id="A0AB38BLJ1"/>
<dbReference type="Gene3D" id="1.10.357.10">
    <property type="entry name" value="Tetracycline Repressor, domain 2"/>
    <property type="match status" value="1"/>
</dbReference>
<reference evidence="4 6" key="1">
    <citation type="submission" date="2016-02" db="EMBL/GenBank/DDBJ databases">
        <authorList>
            <person name="Strepis N."/>
        </authorList>
    </citation>
    <scope>NUCLEOTIDE SEQUENCE [LARGE SCALE GENOMIC DNA]</scope>
    <source>
        <strain evidence="4">Trichococcus flocculiformis</strain>
    </source>
</reference>
<evidence type="ECO:0000256" key="2">
    <source>
        <dbReference type="PROSITE-ProRule" id="PRU00335"/>
    </source>
</evidence>
<dbReference type="RefSeq" id="WP_086990790.1">
    <property type="nucleotide sequence ID" value="NZ_FJMZ01000055.1"/>
</dbReference>
<gene>
    <name evidence="5" type="ORF">SAMN04488507_10701</name>
    <name evidence="4" type="ORF">TFLO_2898</name>
</gene>
<reference evidence="5 7" key="2">
    <citation type="submission" date="2016-10" db="EMBL/GenBank/DDBJ databases">
        <authorList>
            <person name="Varghese N."/>
            <person name="Submissions S."/>
        </authorList>
    </citation>
    <scope>NUCLEOTIDE SEQUENCE [LARGE SCALE GENOMIC DNA]</scope>
    <source>
        <strain evidence="5 7">DSM 2094</strain>
    </source>
</reference>
<dbReference type="SUPFAM" id="SSF46689">
    <property type="entry name" value="Homeodomain-like"/>
    <property type="match status" value="1"/>
</dbReference>
<accession>A0AB38BLJ1</accession>
<dbReference type="PROSITE" id="PS50977">
    <property type="entry name" value="HTH_TETR_2"/>
    <property type="match status" value="1"/>
</dbReference>
<dbReference type="PANTHER" id="PTHR43479:SF7">
    <property type="entry name" value="TETR-FAMILY TRANSCRIPTIONAL REGULATOR"/>
    <property type="match status" value="1"/>
</dbReference>
<keyword evidence="6" id="KW-1185">Reference proteome</keyword>
<feature type="DNA-binding region" description="H-T-H motif" evidence="2">
    <location>
        <begin position="34"/>
        <end position="53"/>
    </location>
</feature>
<dbReference type="EMBL" id="FJMZ01000055">
    <property type="protein sequence ID" value="CZR04116.1"/>
    <property type="molecule type" value="Genomic_DNA"/>
</dbReference>
<name>A0AB38BLJ1_9LACT</name>
<dbReference type="InterPro" id="IPR001647">
    <property type="entry name" value="HTH_TetR"/>
</dbReference>
<protein>
    <submittedName>
        <fullName evidence="5">Transcriptional regulator, TetR family</fullName>
    </submittedName>
</protein>
<dbReference type="PANTHER" id="PTHR43479">
    <property type="entry name" value="ACREF/ENVCD OPERON REPRESSOR-RELATED"/>
    <property type="match status" value="1"/>
</dbReference>
<dbReference type="InterPro" id="IPR050624">
    <property type="entry name" value="HTH-type_Tx_Regulator"/>
</dbReference>
<evidence type="ECO:0000256" key="1">
    <source>
        <dbReference type="ARBA" id="ARBA00023125"/>
    </source>
</evidence>
<comment type="caution">
    <text evidence="5">The sequence shown here is derived from an EMBL/GenBank/DDBJ whole genome shotgun (WGS) entry which is preliminary data.</text>
</comment>
<feature type="domain" description="HTH tetR-type" evidence="3">
    <location>
        <begin position="11"/>
        <end position="71"/>
    </location>
</feature>
<organism evidence="5 7">
    <name type="scientific">Trichococcus flocculiformis</name>
    <dbReference type="NCBI Taxonomy" id="82803"/>
    <lineage>
        <taxon>Bacteria</taxon>
        <taxon>Bacillati</taxon>
        <taxon>Bacillota</taxon>
        <taxon>Bacilli</taxon>
        <taxon>Lactobacillales</taxon>
        <taxon>Carnobacteriaceae</taxon>
        <taxon>Trichococcus</taxon>
    </lineage>
</organism>
<keyword evidence="1 2" id="KW-0238">DNA-binding</keyword>
<evidence type="ECO:0000313" key="4">
    <source>
        <dbReference type="EMBL" id="CZR04116.1"/>
    </source>
</evidence>